<feature type="region of interest" description="Disordered" evidence="1">
    <location>
        <begin position="1"/>
        <end position="86"/>
    </location>
</feature>
<dbReference type="AlphaFoldDB" id="A0A2U9CFX2"/>
<evidence type="ECO:0000313" key="3">
    <source>
        <dbReference type="Proteomes" id="UP000246464"/>
    </source>
</evidence>
<keyword evidence="3" id="KW-1185">Reference proteome</keyword>
<dbReference type="Proteomes" id="UP000246464">
    <property type="component" value="Chromosome 15"/>
</dbReference>
<organism evidence="2 3">
    <name type="scientific">Scophthalmus maximus</name>
    <name type="common">Turbot</name>
    <name type="synonym">Psetta maxima</name>
    <dbReference type="NCBI Taxonomy" id="52904"/>
    <lineage>
        <taxon>Eukaryota</taxon>
        <taxon>Metazoa</taxon>
        <taxon>Chordata</taxon>
        <taxon>Craniata</taxon>
        <taxon>Vertebrata</taxon>
        <taxon>Euteleostomi</taxon>
        <taxon>Actinopterygii</taxon>
        <taxon>Neopterygii</taxon>
        <taxon>Teleostei</taxon>
        <taxon>Neoteleostei</taxon>
        <taxon>Acanthomorphata</taxon>
        <taxon>Carangaria</taxon>
        <taxon>Pleuronectiformes</taxon>
        <taxon>Pleuronectoidei</taxon>
        <taxon>Scophthalmidae</taxon>
        <taxon>Scophthalmus</taxon>
    </lineage>
</organism>
<sequence>MKEPDTGQYTDYRPAGQEEGELACLDEGMPTQKNQGNSAELSEGEETFPLLTPSGPAPEKGLETSTASNGKGPQEHPQVCESNINDGIAHPSSHTLLLRWLVAVMKRELSLTIKYLKSPAYTSQRLKCAREPRESTQRPKNIEDTRD</sequence>
<name>A0A2U9CFX2_SCOMX</name>
<proteinExistence type="predicted"/>
<protein>
    <submittedName>
        <fullName evidence="2">Uncharacterized protein</fullName>
    </submittedName>
</protein>
<feature type="compositionally biased region" description="Polar residues" evidence="1">
    <location>
        <begin position="31"/>
        <end position="40"/>
    </location>
</feature>
<evidence type="ECO:0000256" key="1">
    <source>
        <dbReference type="SAM" id="MobiDB-lite"/>
    </source>
</evidence>
<feature type="compositionally biased region" description="Basic and acidic residues" evidence="1">
    <location>
        <begin position="128"/>
        <end position="147"/>
    </location>
</feature>
<accession>A0A2U9CFX2</accession>
<evidence type="ECO:0000313" key="2">
    <source>
        <dbReference type="EMBL" id="AWP14596.1"/>
    </source>
</evidence>
<reference evidence="2 3" key="1">
    <citation type="submission" date="2017-12" db="EMBL/GenBank/DDBJ databases">
        <title>Integrating genomic resources of turbot (Scophthalmus maximus) in depth evaluation of genetic and physical mapping variation across individuals.</title>
        <authorList>
            <person name="Martinez P."/>
        </authorList>
    </citation>
    <scope>NUCLEOTIDE SEQUENCE [LARGE SCALE GENOMIC DNA]</scope>
</reference>
<gene>
    <name evidence="2" type="ORF">SMAX5B_008637</name>
</gene>
<feature type="region of interest" description="Disordered" evidence="1">
    <location>
        <begin position="124"/>
        <end position="147"/>
    </location>
</feature>
<dbReference type="EMBL" id="CP026257">
    <property type="protein sequence ID" value="AWP14596.1"/>
    <property type="molecule type" value="Genomic_DNA"/>
</dbReference>